<keyword evidence="3" id="KW-1185">Reference proteome</keyword>
<comment type="caution">
    <text evidence="2">The sequence shown here is derived from an EMBL/GenBank/DDBJ whole genome shotgun (WGS) entry which is preliminary data.</text>
</comment>
<accession>A0A4Y2RVY4</accession>
<organism evidence="2 3">
    <name type="scientific">Araneus ventricosus</name>
    <name type="common">Orbweaver spider</name>
    <name type="synonym">Epeira ventricosa</name>
    <dbReference type="NCBI Taxonomy" id="182803"/>
    <lineage>
        <taxon>Eukaryota</taxon>
        <taxon>Metazoa</taxon>
        <taxon>Ecdysozoa</taxon>
        <taxon>Arthropoda</taxon>
        <taxon>Chelicerata</taxon>
        <taxon>Arachnida</taxon>
        <taxon>Araneae</taxon>
        <taxon>Araneomorphae</taxon>
        <taxon>Entelegynae</taxon>
        <taxon>Araneoidea</taxon>
        <taxon>Araneidae</taxon>
        <taxon>Araneus</taxon>
    </lineage>
</organism>
<dbReference type="EMBL" id="BGPR01018752">
    <property type="protein sequence ID" value="GBN80044.1"/>
    <property type="molecule type" value="Genomic_DNA"/>
</dbReference>
<name>A0A4Y2RVY4_ARAVE</name>
<gene>
    <name evidence="2" type="ORF">AVEN_249801_1</name>
</gene>
<sequence length="257" mass="28749">MKNPKCKQMKRNVSIQLGEGECIMGIDSGKKYSACDEKKVDFAIDKLLDQGIEKKKSIARCYVWWPNIEEDIANRVGLCEPCKQQDICSCSYVGGDYKAMVKGQTWIPGTVIEKTGLVSHKTVTPDGKSIRCHIDQMRNRKSPLVSAQSSPEIQTASSAIPSSSNTTIKLSDPPAEIETPKEAPVRNPPPLEVDRSAPLLKPMSSQRMYSVKKGHFHRRNVNQRPQRYLVPGEEYARQEKQLPDVSLMAIQASRSFS</sequence>
<dbReference type="Proteomes" id="UP000499080">
    <property type="component" value="Unassembled WGS sequence"/>
</dbReference>
<proteinExistence type="predicted"/>
<feature type="compositionally biased region" description="Polar residues" evidence="1">
    <location>
        <begin position="145"/>
        <end position="169"/>
    </location>
</feature>
<evidence type="ECO:0000313" key="3">
    <source>
        <dbReference type="Proteomes" id="UP000499080"/>
    </source>
</evidence>
<evidence type="ECO:0000313" key="2">
    <source>
        <dbReference type="EMBL" id="GBN80044.1"/>
    </source>
</evidence>
<reference evidence="2 3" key="1">
    <citation type="journal article" date="2019" name="Sci. Rep.">
        <title>Orb-weaving spider Araneus ventricosus genome elucidates the spidroin gene catalogue.</title>
        <authorList>
            <person name="Kono N."/>
            <person name="Nakamura H."/>
            <person name="Ohtoshi R."/>
            <person name="Moran D.A.P."/>
            <person name="Shinohara A."/>
            <person name="Yoshida Y."/>
            <person name="Fujiwara M."/>
            <person name="Mori M."/>
            <person name="Tomita M."/>
            <person name="Arakawa K."/>
        </authorList>
    </citation>
    <scope>NUCLEOTIDE SEQUENCE [LARGE SCALE GENOMIC DNA]</scope>
</reference>
<feature type="region of interest" description="Disordered" evidence="1">
    <location>
        <begin position="141"/>
        <end position="196"/>
    </location>
</feature>
<protein>
    <submittedName>
        <fullName evidence="2">Uncharacterized protein</fullName>
    </submittedName>
</protein>
<dbReference type="AlphaFoldDB" id="A0A4Y2RVY4"/>
<evidence type="ECO:0000256" key="1">
    <source>
        <dbReference type="SAM" id="MobiDB-lite"/>
    </source>
</evidence>